<reference evidence="8 9" key="1">
    <citation type="submission" date="2017-03" db="EMBL/GenBank/DDBJ databases">
        <title>Widespread Adenine N6-methylation of Active Genes in Fungi.</title>
        <authorList>
            <consortium name="DOE Joint Genome Institute"/>
            <person name="Mondo S.J."/>
            <person name="Dannebaum R.O."/>
            <person name="Kuo R.C."/>
            <person name="Louie K.B."/>
            <person name="Bewick A.J."/>
            <person name="Labutti K."/>
            <person name="Haridas S."/>
            <person name="Kuo A."/>
            <person name="Salamov A."/>
            <person name="Ahrendt S.R."/>
            <person name="Lau R."/>
            <person name="Bowen B.P."/>
            <person name="Lipzen A."/>
            <person name="Sullivan W."/>
            <person name="Andreopoulos W.B."/>
            <person name="Clum A."/>
            <person name="Lindquist E."/>
            <person name="Daum C."/>
            <person name="Northen T.R."/>
            <person name="Ramamoorthy G."/>
            <person name="Schmitz R.J."/>
            <person name="Gryganskyi A."/>
            <person name="Culley D."/>
            <person name="Magnuson J."/>
            <person name="James T.Y."/>
            <person name="O'Malley M.A."/>
            <person name="Stajich J.E."/>
            <person name="Spatafora J.W."/>
            <person name="Visel A."/>
            <person name="Grigoriev I.V."/>
        </authorList>
    </citation>
    <scope>NUCLEOTIDE SEQUENCE [LARGE SCALE GENOMIC DNA]</scope>
    <source>
        <strain evidence="8 9">NRRL Y-17943</strain>
    </source>
</reference>
<keyword evidence="4 6" id="KW-0472">Membrane</keyword>
<dbReference type="Proteomes" id="UP000193218">
    <property type="component" value="Unassembled WGS sequence"/>
</dbReference>
<keyword evidence="2 6" id="KW-0812">Transmembrane</keyword>
<dbReference type="OrthoDB" id="18894at2759"/>
<evidence type="ECO:0000256" key="6">
    <source>
        <dbReference type="SAM" id="Phobius"/>
    </source>
</evidence>
<feature type="region of interest" description="Disordered" evidence="5">
    <location>
        <begin position="336"/>
        <end position="456"/>
    </location>
</feature>
<feature type="transmembrane region" description="Helical" evidence="6">
    <location>
        <begin position="206"/>
        <end position="228"/>
    </location>
</feature>
<accession>A0A1Y1U6S0</accession>
<organism evidence="8 9">
    <name type="scientific">Kockovaella imperatae</name>
    <dbReference type="NCBI Taxonomy" id="4999"/>
    <lineage>
        <taxon>Eukaryota</taxon>
        <taxon>Fungi</taxon>
        <taxon>Dikarya</taxon>
        <taxon>Basidiomycota</taxon>
        <taxon>Agaricomycotina</taxon>
        <taxon>Tremellomycetes</taxon>
        <taxon>Tremellales</taxon>
        <taxon>Cuniculitremaceae</taxon>
        <taxon>Kockovaella</taxon>
    </lineage>
</organism>
<comment type="subcellular location">
    <subcellularLocation>
        <location evidence="1">Membrane</location>
        <topology evidence="1">Multi-pass membrane protein</topology>
    </subcellularLocation>
</comment>
<feature type="transmembrane region" description="Helical" evidence="6">
    <location>
        <begin position="55"/>
        <end position="80"/>
    </location>
</feature>
<evidence type="ECO:0000259" key="7">
    <source>
        <dbReference type="Pfam" id="PF03151"/>
    </source>
</evidence>
<feature type="compositionally biased region" description="Polar residues" evidence="5">
    <location>
        <begin position="364"/>
        <end position="375"/>
    </location>
</feature>
<keyword evidence="9" id="KW-1185">Reference proteome</keyword>
<gene>
    <name evidence="8" type="ORF">BD324DRAFT_584614</name>
</gene>
<keyword evidence="3 6" id="KW-1133">Transmembrane helix</keyword>
<feature type="transmembrane region" description="Helical" evidence="6">
    <location>
        <begin position="23"/>
        <end position="43"/>
    </location>
</feature>
<sequence>MDRSDAASIATVDQKKALWWRDVLITGLFIASWYGFATLLSLYNKWMFTPKYYNFPYPLFVTTCHFFIQFLLAAAILNIWPKRFKPVERPTRKDYVSKIFPAALSTGGDIGLSNLSLKIITLSLYTMAKSSTLLFVLFFAFVFQIEKPSVRLVAVIFLISFGVFLMVFNTTSVSIPGLVMVFSASALAGLRWALTELVMHKKSMGLGNPFATLYWLAPLMALSLGIVSMGAEGWFKVLGSEHLQGTKAIFTIGVIVFPGFLAFAMVSSEFFIIHRAGSVPLSIAGIFKEVTTITISALVFGDELTELNMIGVAITVCGICVYTYHKYQRSMKQTVSLDSRGQPVGSPGHSGESGSAYAHDSEHQPLTTTSPSGYTRVQLHPVRTPRSSETRDERTQRLRDDFEGWNDREDWSDDEHEGSTGEAGEDEVARLRAERDGKVVDDVQPAGWGPWWDQKM</sequence>
<feature type="transmembrane region" description="Helical" evidence="6">
    <location>
        <begin position="279"/>
        <end position="301"/>
    </location>
</feature>
<dbReference type="InterPro" id="IPR050186">
    <property type="entry name" value="TPT_transporter"/>
</dbReference>
<dbReference type="InParanoid" id="A0A1Y1U6S0"/>
<feature type="compositionally biased region" description="Basic and acidic residues" evidence="5">
    <location>
        <begin position="427"/>
        <end position="441"/>
    </location>
</feature>
<dbReference type="InterPro" id="IPR037185">
    <property type="entry name" value="EmrE-like"/>
</dbReference>
<dbReference type="InterPro" id="IPR004853">
    <property type="entry name" value="Sugar_P_trans_dom"/>
</dbReference>
<evidence type="ECO:0000256" key="2">
    <source>
        <dbReference type="ARBA" id="ARBA00022692"/>
    </source>
</evidence>
<feature type="compositionally biased region" description="Basic and acidic residues" evidence="5">
    <location>
        <begin position="386"/>
        <end position="409"/>
    </location>
</feature>
<dbReference type="GO" id="GO:0016020">
    <property type="term" value="C:membrane"/>
    <property type="evidence" value="ECO:0007669"/>
    <property type="project" value="UniProtKB-SubCell"/>
</dbReference>
<feature type="transmembrane region" description="Helical" evidence="6">
    <location>
        <begin position="307"/>
        <end position="324"/>
    </location>
</feature>
<feature type="domain" description="Sugar phosphate transporter" evidence="7">
    <location>
        <begin position="26"/>
        <end position="322"/>
    </location>
</feature>
<dbReference type="GeneID" id="33555503"/>
<dbReference type="FunCoup" id="A0A1Y1U6S0">
    <property type="interactions" value="371"/>
</dbReference>
<feature type="transmembrane region" description="Helical" evidence="6">
    <location>
        <begin position="248"/>
        <end position="267"/>
    </location>
</feature>
<dbReference type="RefSeq" id="XP_021868029.1">
    <property type="nucleotide sequence ID" value="XM_022013695.1"/>
</dbReference>
<dbReference type="SUPFAM" id="SSF103481">
    <property type="entry name" value="Multidrug resistance efflux transporter EmrE"/>
    <property type="match status" value="1"/>
</dbReference>
<proteinExistence type="predicted"/>
<dbReference type="AlphaFoldDB" id="A0A1Y1U6S0"/>
<name>A0A1Y1U6S0_9TREE</name>
<comment type="caution">
    <text evidence="8">The sequence shown here is derived from an EMBL/GenBank/DDBJ whole genome shotgun (WGS) entry which is preliminary data.</text>
</comment>
<dbReference type="Pfam" id="PF03151">
    <property type="entry name" value="TPT"/>
    <property type="match status" value="1"/>
</dbReference>
<evidence type="ECO:0000313" key="9">
    <source>
        <dbReference type="Proteomes" id="UP000193218"/>
    </source>
</evidence>
<evidence type="ECO:0000256" key="4">
    <source>
        <dbReference type="ARBA" id="ARBA00023136"/>
    </source>
</evidence>
<evidence type="ECO:0000256" key="3">
    <source>
        <dbReference type="ARBA" id="ARBA00022989"/>
    </source>
</evidence>
<evidence type="ECO:0000313" key="8">
    <source>
        <dbReference type="EMBL" id="ORX33730.1"/>
    </source>
</evidence>
<protein>
    <submittedName>
        <fullName evidence="8">Triose-phosphate transporter family-domain-containing protein</fullName>
    </submittedName>
</protein>
<feature type="transmembrane region" description="Helical" evidence="6">
    <location>
        <begin position="150"/>
        <end position="168"/>
    </location>
</feature>
<evidence type="ECO:0000256" key="5">
    <source>
        <dbReference type="SAM" id="MobiDB-lite"/>
    </source>
</evidence>
<feature type="transmembrane region" description="Helical" evidence="6">
    <location>
        <begin position="122"/>
        <end position="143"/>
    </location>
</feature>
<dbReference type="EMBL" id="NBSH01000017">
    <property type="protein sequence ID" value="ORX33730.1"/>
    <property type="molecule type" value="Genomic_DNA"/>
</dbReference>
<dbReference type="PANTHER" id="PTHR11132">
    <property type="entry name" value="SOLUTE CARRIER FAMILY 35"/>
    <property type="match status" value="1"/>
</dbReference>
<feature type="transmembrane region" description="Helical" evidence="6">
    <location>
        <begin position="174"/>
        <end position="194"/>
    </location>
</feature>
<evidence type="ECO:0000256" key="1">
    <source>
        <dbReference type="ARBA" id="ARBA00004141"/>
    </source>
</evidence>
<dbReference type="STRING" id="4999.A0A1Y1U6S0"/>